<organism evidence="8 9">
    <name type="scientific">Candidatus Woesebacteria bacterium GWA1_41_8</name>
    <dbReference type="NCBI Taxonomy" id="1802471"/>
    <lineage>
        <taxon>Bacteria</taxon>
        <taxon>Candidatus Woeseibacteriota</taxon>
    </lineage>
</organism>
<evidence type="ECO:0000256" key="7">
    <source>
        <dbReference type="ARBA" id="ARBA00022833"/>
    </source>
</evidence>
<dbReference type="InterPro" id="IPR023091">
    <property type="entry name" value="MetalPrtase_cat_dom_sf_prd"/>
</dbReference>
<dbReference type="STRING" id="1802471.A2115_02490"/>
<dbReference type="Gene3D" id="3.40.390.30">
    <property type="entry name" value="Metalloproteases ('zincins'), catalytic domain"/>
    <property type="match status" value="1"/>
</dbReference>
<evidence type="ECO:0000256" key="4">
    <source>
        <dbReference type="ARBA" id="ARBA00022723"/>
    </source>
</evidence>
<dbReference type="NCBIfam" id="TIGR00043">
    <property type="entry name" value="rRNA maturation RNase YbeY"/>
    <property type="match status" value="1"/>
</dbReference>
<gene>
    <name evidence="8" type="ORF">A2115_02490</name>
</gene>
<dbReference type="GO" id="GO:0004222">
    <property type="term" value="F:metalloendopeptidase activity"/>
    <property type="evidence" value="ECO:0007669"/>
    <property type="project" value="InterPro"/>
</dbReference>
<evidence type="ECO:0000256" key="1">
    <source>
        <dbReference type="ARBA" id="ARBA00001947"/>
    </source>
</evidence>
<dbReference type="EMBL" id="MGFJ01000032">
    <property type="protein sequence ID" value="OGM02028.1"/>
    <property type="molecule type" value="Genomic_DNA"/>
</dbReference>
<comment type="caution">
    <text evidence="8">The sequence shown here is derived from an EMBL/GenBank/DDBJ whole genome shotgun (WGS) entry which is preliminary data.</text>
</comment>
<accession>A0A1F7WIQ7</accession>
<protein>
    <submittedName>
        <fullName evidence="8">rRNA maturation RNase YbeY</fullName>
    </submittedName>
</protein>
<evidence type="ECO:0000313" key="8">
    <source>
        <dbReference type="EMBL" id="OGM02028.1"/>
    </source>
</evidence>
<reference evidence="8 9" key="1">
    <citation type="journal article" date="2016" name="Nat. Commun.">
        <title>Thousands of microbial genomes shed light on interconnected biogeochemical processes in an aquifer system.</title>
        <authorList>
            <person name="Anantharaman K."/>
            <person name="Brown C.T."/>
            <person name="Hug L.A."/>
            <person name="Sharon I."/>
            <person name="Castelle C.J."/>
            <person name="Probst A.J."/>
            <person name="Thomas B.C."/>
            <person name="Singh A."/>
            <person name="Wilkins M.J."/>
            <person name="Karaoz U."/>
            <person name="Brodie E.L."/>
            <person name="Williams K.H."/>
            <person name="Hubbard S.S."/>
            <person name="Banfield J.F."/>
        </authorList>
    </citation>
    <scope>NUCLEOTIDE SEQUENCE [LARGE SCALE GENOMIC DNA]</scope>
</reference>
<proteinExistence type="inferred from homology"/>
<dbReference type="Pfam" id="PF02130">
    <property type="entry name" value="YbeY"/>
    <property type="match status" value="1"/>
</dbReference>
<comment type="similarity">
    <text evidence="2">Belongs to the endoribonuclease YbeY family.</text>
</comment>
<keyword evidence="3" id="KW-0540">Nuclease</keyword>
<evidence type="ECO:0000256" key="2">
    <source>
        <dbReference type="ARBA" id="ARBA00010875"/>
    </source>
</evidence>
<name>A0A1F7WIQ7_9BACT</name>
<dbReference type="InterPro" id="IPR002036">
    <property type="entry name" value="YbeY"/>
</dbReference>
<sequence length="129" mass="14593">MIAVKVKKQSNYPVNVRKLKRALSDFLKGRGIVSDAQASVAIVSEREMLELSAKFLKEKPPRLHNVLSFGFDEKPDFTMPQGKIFLGEIILCYKKVVDEAGRENKLIQDKVEELTLHGALHLLGIHHDE</sequence>
<keyword evidence="4" id="KW-0479">Metal-binding</keyword>
<evidence type="ECO:0000313" key="9">
    <source>
        <dbReference type="Proteomes" id="UP000176198"/>
    </source>
</evidence>
<evidence type="ECO:0000256" key="5">
    <source>
        <dbReference type="ARBA" id="ARBA00022759"/>
    </source>
</evidence>
<keyword evidence="7" id="KW-0862">Zinc</keyword>
<comment type="cofactor">
    <cofactor evidence="1">
        <name>Zn(2+)</name>
        <dbReference type="ChEBI" id="CHEBI:29105"/>
    </cofactor>
</comment>
<dbReference type="Proteomes" id="UP000176198">
    <property type="component" value="Unassembled WGS sequence"/>
</dbReference>
<dbReference type="GO" id="GO:0004519">
    <property type="term" value="F:endonuclease activity"/>
    <property type="evidence" value="ECO:0007669"/>
    <property type="project" value="UniProtKB-KW"/>
</dbReference>
<keyword evidence="6" id="KW-0378">Hydrolase</keyword>
<evidence type="ECO:0000256" key="3">
    <source>
        <dbReference type="ARBA" id="ARBA00022722"/>
    </source>
</evidence>
<dbReference type="AlphaFoldDB" id="A0A1F7WIQ7"/>
<keyword evidence="5" id="KW-0255">Endonuclease</keyword>
<dbReference type="GO" id="GO:0046872">
    <property type="term" value="F:metal ion binding"/>
    <property type="evidence" value="ECO:0007669"/>
    <property type="project" value="UniProtKB-KW"/>
</dbReference>
<dbReference type="SUPFAM" id="SSF55486">
    <property type="entry name" value="Metalloproteases ('zincins'), catalytic domain"/>
    <property type="match status" value="1"/>
</dbReference>
<dbReference type="GO" id="GO:0006364">
    <property type="term" value="P:rRNA processing"/>
    <property type="evidence" value="ECO:0007669"/>
    <property type="project" value="InterPro"/>
</dbReference>
<evidence type="ECO:0000256" key="6">
    <source>
        <dbReference type="ARBA" id="ARBA00022801"/>
    </source>
</evidence>